<name>A0A976XK54_THEOR</name>
<geneLocation type="apicoplast" evidence="1"/>
<organism evidence="1 2">
    <name type="scientific">Theileria orientalis</name>
    <dbReference type="NCBI Taxonomy" id="68886"/>
    <lineage>
        <taxon>Eukaryota</taxon>
        <taxon>Sar</taxon>
        <taxon>Alveolata</taxon>
        <taxon>Apicomplexa</taxon>
        <taxon>Aconoidasida</taxon>
        <taxon>Piroplasmida</taxon>
        <taxon>Theileriidae</taxon>
        <taxon>Theileria</taxon>
    </lineage>
</organism>
<protein>
    <submittedName>
        <fullName evidence="1">Uncharacterized protein</fullName>
    </submittedName>
</protein>
<keyword evidence="1" id="KW-0933">Apicoplast</keyword>
<dbReference type="Proteomes" id="UP000244803">
    <property type="component" value="Apicoplast Pltd"/>
</dbReference>
<sequence length="32" mass="3852">MLGFYLLLRLLHGFFLKYVQVLKISLVITQRK</sequence>
<evidence type="ECO:0000313" key="1">
    <source>
        <dbReference type="EMBL" id="UVC53088.1"/>
    </source>
</evidence>
<dbReference type="EMBL" id="CP102586">
    <property type="protein sequence ID" value="UVC53088.1"/>
    <property type="molecule type" value="Genomic_DNA"/>
</dbReference>
<gene>
    <name evidence="1" type="ORF">MACJ_004169</name>
</gene>
<evidence type="ECO:0000313" key="2">
    <source>
        <dbReference type="Proteomes" id="UP000244803"/>
    </source>
</evidence>
<dbReference type="AlphaFoldDB" id="A0A976XK54"/>
<proteinExistence type="predicted"/>
<reference evidence="1" key="1">
    <citation type="submission" date="2022-07" db="EMBL/GenBank/DDBJ databases">
        <title>Chromosomal assemblies of T. orientalis with long-read sequencing.</title>
        <authorList>
            <person name="Yam J."/>
            <person name="Bogema D.R."/>
            <person name="Micallef M.L."/>
            <person name="Djordjevic S."/>
            <person name="Jenkins C."/>
        </authorList>
    </citation>
    <scope>NUCLEOTIDE SEQUENCE</scope>
    <source>
        <strain evidence="1">Fish Creek</strain>
    </source>
</reference>
<accession>A0A976XK54</accession>
<keyword evidence="1" id="KW-0934">Plastid</keyword>